<keyword evidence="2" id="KW-0805">Transcription regulation</keyword>
<dbReference type="GO" id="GO:0043565">
    <property type="term" value="F:sequence-specific DNA binding"/>
    <property type="evidence" value="ECO:0007669"/>
    <property type="project" value="TreeGrafter"/>
</dbReference>
<evidence type="ECO:0000313" key="6">
    <source>
        <dbReference type="EMBL" id="SLN44963.1"/>
    </source>
</evidence>
<dbReference type="Proteomes" id="UP000193778">
    <property type="component" value="Unassembled WGS sequence"/>
</dbReference>
<organism evidence="6 7">
    <name type="scientific">Ruegeria meonggei</name>
    <dbReference type="NCBI Taxonomy" id="1446476"/>
    <lineage>
        <taxon>Bacteria</taxon>
        <taxon>Pseudomonadati</taxon>
        <taxon>Pseudomonadota</taxon>
        <taxon>Alphaproteobacteria</taxon>
        <taxon>Rhodobacterales</taxon>
        <taxon>Roseobacteraceae</taxon>
        <taxon>Ruegeria</taxon>
    </lineage>
</organism>
<dbReference type="EMBL" id="FWFP01000005">
    <property type="protein sequence ID" value="SLN44963.1"/>
    <property type="molecule type" value="Genomic_DNA"/>
</dbReference>
<reference evidence="7" key="1">
    <citation type="submission" date="2017-03" db="EMBL/GenBank/DDBJ databases">
        <authorList>
            <person name="Rodrigo-Torres L."/>
            <person name="Arahal R.D."/>
            <person name="Lucena T."/>
        </authorList>
    </citation>
    <scope>NUCLEOTIDE SEQUENCE [LARGE SCALE GENOMIC DNA]</scope>
    <source>
        <strain evidence="7">CECT 8411</strain>
    </source>
</reference>
<dbReference type="PRINTS" id="PR00039">
    <property type="entry name" value="HTHLYSR"/>
</dbReference>
<keyword evidence="4" id="KW-0804">Transcription</keyword>
<accession>A0A1X6Z945</accession>
<dbReference type="FunFam" id="1.10.10.10:FF:000001">
    <property type="entry name" value="LysR family transcriptional regulator"/>
    <property type="match status" value="1"/>
</dbReference>
<protein>
    <submittedName>
        <fullName evidence="6">Glycine cleavage system transcriptional activator</fullName>
    </submittedName>
</protein>
<evidence type="ECO:0000256" key="2">
    <source>
        <dbReference type="ARBA" id="ARBA00023015"/>
    </source>
</evidence>
<dbReference type="Gene3D" id="1.10.10.10">
    <property type="entry name" value="Winged helix-like DNA-binding domain superfamily/Winged helix DNA-binding domain"/>
    <property type="match status" value="1"/>
</dbReference>
<comment type="similarity">
    <text evidence="1">Belongs to the LysR transcriptional regulatory family.</text>
</comment>
<dbReference type="Pfam" id="PF03466">
    <property type="entry name" value="LysR_substrate"/>
    <property type="match status" value="1"/>
</dbReference>
<evidence type="ECO:0000256" key="3">
    <source>
        <dbReference type="ARBA" id="ARBA00023125"/>
    </source>
</evidence>
<dbReference type="SUPFAM" id="SSF53850">
    <property type="entry name" value="Periplasmic binding protein-like II"/>
    <property type="match status" value="1"/>
</dbReference>
<dbReference type="PANTHER" id="PTHR30537">
    <property type="entry name" value="HTH-TYPE TRANSCRIPTIONAL REGULATOR"/>
    <property type="match status" value="1"/>
</dbReference>
<dbReference type="InterPro" id="IPR000847">
    <property type="entry name" value="LysR_HTH_N"/>
</dbReference>
<dbReference type="GO" id="GO:0003700">
    <property type="term" value="F:DNA-binding transcription factor activity"/>
    <property type="evidence" value="ECO:0007669"/>
    <property type="project" value="InterPro"/>
</dbReference>
<dbReference type="Pfam" id="PF00126">
    <property type="entry name" value="HTH_1"/>
    <property type="match status" value="1"/>
</dbReference>
<evidence type="ECO:0000256" key="1">
    <source>
        <dbReference type="ARBA" id="ARBA00009437"/>
    </source>
</evidence>
<evidence type="ECO:0000259" key="5">
    <source>
        <dbReference type="PROSITE" id="PS50931"/>
    </source>
</evidence>
<dbReference type="InterPro" id="IPR058163">
    <property type="entry name" value="LysR-type_TF_proteobact-type"/>
</dbReference>
<dbReference type="InterPro" id="IPR005119">
    <property type="entry name" value="LysR_subst-bd"/>
</dbReference>
<dbReference type="Gene3D" id="3.40.190.10">
    <property type="entry name" value="Periplasmic binding protein-like II"/>
    <property type="match status" value="2"/>
</dbReference>
<dbReference type="PROSITE" id="PS50931">
    <property type="entry name" value="HTH_LYSR"/>
    <property type="match status" value="1"/>
</dbReference>
<dbReference type="RefSeq" id="WP_085822588.1">
    <property type="nucleotide sequence ID" value="NZ_FWFP01000005.1"/>
</dbReference>
<sequence length="305" mass="33416">MDWRTLPSLTSLRAFAAAAEFQNLTRAAEALNVTHSAVSQQIRGLEQQLGTRLITRTRHGISLTSQGEFLSAGLLEAFAEMASVTERVTSAESVRPLVVSATPMFSSAFLMPRLSTFIDEFPNIELRIDSTIQAVDLKPGGIDMAVRYGTGRWPGLVSQMLLPGCLTVVASRELIGNRVLTSTAELLDFTLLQEQASVEFDLWLEKVGIPTDADRRVVRVPGNMLLDGIRRGDGIGATVPAFVSDELKSGQLVALFDDPIPQIGYYLVTLPGPVRPAANLFMQWLSKSITEYEKSLSRWTPSHLL</sequence>
<name>A0A1X6Z945_9RHOB</name>
<dbReference type="PANTHER" id="PTHR30537:SF74">
    <property type="entry name" value="HTH-TYPE TRANSCRIPTIONAL REGULATOR TRPI"/>
    <property type="match status" value="1"/>
</dbReference>
<dbReference type="SUPFAM" id="SSF46785">
    <property type="entry name" value="Winged helix' DNA-binding domain"/>
    <property type="match status" value="1"/>
</dbReference>
<dbReference type="InterPro" id="IPR036390">
    <property type="entry name" value="WH_DNA-bd_sf"/>
</dbReference>
<proteinExistence type="inferred from homology"/>
<gene>
    <name evidence="6" type="primary">gcvA_6</name>
    <name evidence="6" type="ORF">RUM8411_02082</name>
</gene>
<feature type="domain" description="HTH lysR-type" evidence="5">
    <location>
        <begin position="7"/>
        <end position="64"/>
    </location>
</feature>
<evidence type="ECO:0000313" key="7">
    <source>
        <dbReference type="Proteomes" id="UP000193778"/>
    </source>
</evidence>
<keyword evidence="3" id="KW-0238">DNA-binding</keyword>
<dbReference type="InterPro" id="IPR036388">
    <property type="entry name" value="WH-like_DNA-bd_sf"/>
</dbReference>
<dbReference type="OrthoDB" id="9813056at2"/>
<dbReference type="GO" id="GO:0006351">
    <property type="term" value="P:DNA-templated transcription"/>
    <property type="evidence" value="ECO:0007669"/>
    <property type="project" value="TreeGrafter"/>
</dbReference>
<dbReference type="AlphaFoldDB" id="A0A1X6Z945"/>
<keyword evidence="7" id="KW-1185">Reference proteome</keyword>
<evidence type="ECO:0000256" key="4">
    <source>
        <dbReference type="ARBA" id="ARBA00023163"/>
    </source>
</evidence>